<evidence type="ECO:0000256" key="1">
    <source>
        <dbReference type="SAM" id="Phobius"/>
    </source>
</evidence>
<evidence type="ECO:0000313" key="3">
    <source>
        <dbReference type="Proteomes" id="UP000582643"/>
    </source>
</evidence>
<name>A0A7W7XE02_9ACTN</name>
<accession>A0A7W7XE02</accession>
<reference evidence="2 3" key="1">
    <citation type="submission" date="2020-08" db="EMBL/GenBank/DDBJ databases">
        <title>Genomic Encyclopedia of Type Strains, Phase III (KMG-III): the genomes of soil and plant-associated and newly described type strains.</title>
        <authorList>
            <person name="Whitman W."/>
        </authorList>
    </citation>
    <scope>NUCLEOTIDE SEQUENCE [LARGE SCALE GENOMIC DNA]</scope>
    <source>
        <strain evidence="2 3">SFB5A</strain>
    </source>
</reference>
<dbReference type="Proteomes" id="UP000582643">
    <property type="component" value="Unassembled WGS sequence"/>
</dbReference>
<organism evidence="2 3">
    <name type="scientific">Streptomyces nymphaeiformis</name>
    <dbReference type="NCBI Taxonomy" id="2663842"/>
    <lineage>
        <taxon>Bacteria</taxon>
        <taxon>Bacillati</taxon>
        <taxon>Actinomycetota</taxon>
        <taxon>Actinomycetes</taxon>
        <taxon>Kitasatosporales</taxon>
        <taxon>Streptomycetaceae</taxon>
        <taxon>Streptomyces</taxon>
    </lineage>
</organism>
<sequence length="495" mass="55302">MSVPVSNGDSRDQTEVNLATGTNRDRAVFDLLGNPRQWRQRAVERIDLTSALFEDRRRSVQAADLAGMLRPYIKRGHTHARLYLPIGTFPKGPLLDFAVTVDEKPAYLLPREAHGYFQAEYLNHLMLTHHGEELAPDVNDLLRRVCSFAPGVWQQLRQDLDSEREPVVAYLNATGLGTLVGKDPLEVGDVHDLVCVARSVGELVRQFAPQDVDSPSENPLLALPFLDAGGVHSLAVILATLEKLRNSLRLSSEHPVSEDRRFVATYADYGRHWDALVECVVPLERPFMIRTSEKRAVRLEEPFGEGSRKWLSDVGRKKAHQLINYGDASSNHVTCRITDSNVEFVSDGWRVLDERYGEIDALADAAEVTPEIVAFYDSKADRPNRLWLELPLRQTPAAAVGMWTVLFMIGTALISFLIFVFNWFESGRSHSLSGTDVAVILVPSAIAAALLLVREASTLSTRLNKYWRYGAAGVLGFLWLITLIFYGISKVKWGG</sequence>
<feature type="transmembrane region" description="Helical" evidence="1">
    <location>
        <begin position="436"/>
        <end position="454"/>
    </location>
</feature>
<protein>
    <submittedName>
        <fullName evidence="2">Uncharacterized protein</fullName>
    </submittedName>
</protein>
<gene>
    <name evidence="2" type="ORF">GGE06_005731</name>
</gene>
<comment type="caution">
    <text evidence="2">The sequence shown here is derived from an EMBL/GenBank/DDBJ whole genome shotgun (WGS) entry which is preliminary data.</text>
</comment>
<keyword evidence="1" id="KW-1133">Transmembrane helix</keyword>
<feature type="transmembrane region" description="Helical" evidence="1">
    <location>
        <begin position="466"/>
        <end position="488"/>
    </location>
</feature>
<proteinExistence type="predicted"/>
<keyword evidence="3" id="KW-1185">Reference proteome</keyword>
<feature type="transmembrane region" description="Helical" evidence="1">
    <location>
        <begin position="400"/>
        <end position="424"/>
    </location>
</feature>
<dbReference type="RefSeq" id="WP_184932109.1">
    <property type="nucleotide sequence ID" value="NZ_JACHJY010000008.1"/>
</dbReference>
<dbReference type="AlphaFoldDB" id="A0A7W7XE02"/>
<keyword evidence="1" id="KW-0472">Membrane</keyword>
<dbReference type="EMBL" id="JACHJY010000008">
    <property type="protein sequence ID" value="MBB4984785.1"/>
    <property type="molecule type" value="Genomic_DNA"/>
</dbReference>
<evidence type="ECO:0000313" key="2">
    <source>
        <dbReference type="EMBL" id="MBB4984785.1"/>
    </source>
</evidence>
<keyword evidence="1" id="KW-0812">Transmembrane</keyword>